<organism evidence="1 2">
    <name type="scientific">Rhodoplanes tepidamans</name>
    <name type="common">Rhodoplanes cryptolactis</name>
    <dbReference type="NCBI Taxonomy" id="200616"/>
    <lineage>
        <taxon>Bacteria</taxon>
        <taxon>Pseudomonadati</taxon>
        <taxon>Pseudomonadota</taxon>
        <taxon>Alphaproteobacteria</taxon>
        <taxon>Hyphomicrobiales</taxon>
        <taxon>Nitrobacteraceae</taxon>
        <taxon>Rhodoplanes</taxon>
    </lineage>
</organism>
<accession>A0ABT5JDP6</accession>
<protein>
    <submittedName>
        <fullName evidence="1">Uncharacterized protein</fullName>
    </submittedName>
</protein>
<sequence>MRILVVVAHYFRHREGADLVGGLGSGRAPFAKIAALNAQLVALHRHVGPRRASLDPDDPQGQGGAAHALDVVIVTQPGANLLDYVGLAPPSFTVEPADVEPMMLAFEAQRIMRERAGAYDVYAYMEDDLIVDDPAFFDKIAWFAETFGPTSVLLPVRYEMGWTGTPAKVAIDGKLSREGLAPFRRPGLAPALTGTWNGQAKGFRLPGNPHAGCFAVTAAQLAHWMAQPSFYDRDASWGDPLVSAATLAPGKVFGLYKPAAPDPWFLGIEHFGTRYASIVAPEGERYGEPPLLALVEAASRDGTAALADIAERTGMRGDTINALIAEAGELRWRLARLERSRSALFKALLRALFARTGPAAR</sequence>
<dbReference type="EMBL" id="JAQQLI010000032">
    <property type="protein sequence ID" value="MDC7787816.1"/>
    <property type="molecule type" value="Genomic_DNA"/>
</dbReference>
<gene>
    <name evidence="1" type="ORF">PQJ73_19165</name>
</gene>
<comment type="caution">
    <text evidence="1">The sequence shown here is derived from an EMBL/GenBank/DDBJ whole genome shotgun (WGS) entry which is preliminary data.</text>
</comment>
<evidence type="ECO:0000313" key="2">
    <source>
        <dbReference type="Proteomes" id="UP001165652"/>
    </source>
</evidence>
<name>A0ABT5JDP6_RHOTP</name>
<dbReference type="RefSeq" id="WP_272778651.1">
    <property type="nucleotide sequence ID" value="NZ_JAQQLI010000032.1"/>
</dbReference>
<evidence type="ECO:0000313" key="1">
    <source>
        <dbReference type="EMBL" id="MDC7787816.1"/>
    </source>
</evidence>
<reference evidence="1" key="2">
    <citation type="submission" date="2023-02" db="EMBL/GenBank/DDBJ databases">
        <authorList>
            <person name="Rayyan A."/>
            <person name="Meyer T."/>
            <person name="Kyndt J.A."/>
        </authorList>
    </citation>
    <scope>NUCLEOTIDE SEQUENCE</scope>
    <source>
        <strain evidence="1">DSM 9987</strain>
    </source>
</reference>
<dbReference type="Proteomes" id="UP001165652">
    <property type="component" value="Unassembled WGS sequence"/>
</dbReference>
<keyword evidence="2" id="KW-1185">Reference proteome</keyword>
<reference evidence="1" key="1">
    <citation type="journal article" date="2023" name="Microbiol Resour">
        <title>Genome Sequences of Rhodoplanes serenus and Two Thermotolerant Strains, Rhodoplanes tepidamans and 'Rhodoplanes cryptolactis,' Further Refine the Genus.</title>
        <authorList>
            <person name="Rayyan A.A."/>
            <person name="Kyndt J.A."/>
        </authorList>
    </citation>
    <scope>NUCLEOTIDE SEQUENCE</scope>
    <source>
        <strain evidence="1">DSM 9987</strain>
    </source>
</reference>
<proteinExistence type="predicted"/>